<keyword evidence="4 6" id="KW-0472">Membrane</keyword>
<dbReference type="InterPro" id="IPR010652">
    <property type="entry name" value="DUF1232"/>
</dbReference>
<reference evidence="9 10" key="1">
    <citation type="submission" date="2016-10" db="EMBL/GenBank/DDBJ databases">
        <authorList>
            <person name="de Groot N.N."/>
        </authorList>
    </citation>
    <scope>NUCLEOTIDE SEQUENCE [LARGE SCALE GENOMIC DNA]</scope>
    <source>
        <strain evidence="9 10">DSM 19182</strain>
    </source>
</reference>
<keyword evidence="11" id="KW-1185">Reference proteome</keyword>
<reference evidence="8 11" key="2">
    <citation type="submission" date="2019-07" db="EMBL/GenBank/DDBJ databases">
        <title>Whole genome shotgun sequence of Alkalibacterium putridalgicola NBRC 103243.</title>
        <authorList>
            <person name="Hosoyama A."/>
            <person name="Uohara A."/>
            <person name="Ohji S."/>
            <person name="Ichikawa N."/>
        </authorList>
    </citation>
    <scope>NUCLEOTIDE SEQUENCE [LARGE SCALE GENOMIC DNA]</scope>
    <source>
        <strain evidence="8 11">NBRC 103243</strain>
    </source>
</reference>
<evidence type="ECO:0000256" key="2">
    <source>
        <dbReference type="ARBA" id="ARBA00022692"/>
    </source>
</evidence>
<dbReference type="Pfam" id="PF06803">
    <property type="entry name" value="DUF1232"/>
    <property type="match status" value="1"/>
</dbReference>
<feature type="domain" description="DUF1232" evidence="7">
    <location>
        <begin position="88"/>
        <end position="122"/>
    </location>
</feature>
<protein>
    <submittedName>
        <fullName evidence="9">Uncharacterized membrane protein YkvA, DUF1232 family</fullName>
    </submittedName>
</protein>
<comment type="subcellular location">
    <subcellularLocation>
        <location evidence="1">Endomembrane system</location>
        <topology evidence="1">Multi-pass membrane protein</topology>
    </subcellularLocation>
</comment>
<dbReference type="Proteomes" id="UP000198548">
    <property type="component" value="Unassembled WGS sequence"/>
</dbReference>
<evidence type="ECO:0000256" key="5">
    <source>
        <dbReference type="SAM" id="Coils"/>
    </source>
</evidence>
<evidence type="ECO:0000313" key="9">
    <source>
        <dbReference type="EMBL" id="SEL97103.1"/>
    </source>
</evidence>
<evidence type="ECO:0000256" key="6">
    <source>
        <dbReference type="SAM" id="Phobius"/>
    </source>
</evidence>
<evidence type="ECO:0000256" key="4">
    <source>
        <dbReference type="ARBA" id="ARBA00023136"/>
    </source>
</evidence>
<feature type="transmembrane region" description="Helical" evidence="6">
    <location>
        <begin position="82"/>
        <end position="101"/>
    </location>
</feature>
<evidence type="ECO:0000313" key="10">
    <source>
        <dbReference type="Proteomes" id="UP000198548"/>
    </source>
</evidence>
<gene>
    <name evidence="8" type="ORF">APU01nite_03020</name>
    <name evidence="9" type="ORF">SAMN04488100_11825</name>
</gene>
<feature type="coiled-coil region" evidence="5">
    <location>
        <begin position="23"/>
        <end position="50"/>
    </location>
</feature>
<accession>A0A1H7UJA8</accession>
<evidence type="ECO:0000256" key="1">
    <source>
        <dbReference type="ARBA" id="ARBA00004127"/>
    </source>
</evidence>
<dbReference type="AlphaFoldDB" id="A0A1H7UJA8"/>
<dbReference type="Proteomes" id="UP000321425">
    <property type="component" value="Unassembled WGS sequence"/>
</dbReference>
<dbReference type="EMBL" id="BJUX01000002">
    <property type="protein sequence ID" value="GEK88263.1"/>
    <property type="molecule type" value="Genomic_DNA"/>
</dbReference>
<proteinExistence type="predicted"/>
<keyword evidence="2 6" id="KW-0812">Transmembrane</keyword>
<evidence type="ECO:0000313" key="8">
    <source>
        <dbReference type="EMBL" id="GEK88263.1"/>
    </source>
</evidence>
<dbReference type="EMBL" id="FOBL01000018">
    <property type="protein sequence ID" value="SEL97103.1"/>
    <property type="molecule type" value="Genomic_DNA"/>
</dbReference>
<sequence length="143" mass="16399">MKNDDPKEKIGELKKEGKVKGLLSRNKEKAKKLLKDKEKTEEMLDELEKKLSKIPRVGKYLKDIPVFISLVRAYISKEYTKIPLRSVIAIVSALIYVLNGFDFIPDFIPGVGLIDDAAVTAFAYQMVHKDVEKYRKWKSGKKI</sequence>
<keyword evidence="3 6" id="KW-1133">Transmembrane helix</keyword>
<name>A0A1H7UJA8_9LACT</name>
<dbReference type="RefSeq" id="WP_091488454.1">
    <property type="nucleotide sequence ID" value="NZ_BJUX01000002.1"/>
</dbReference>
<keyword evidence="5" id="KW-0175">Coiled coil</keyword>
<organism evidence="9 10">
    <name type="scientific">Alkalibacterium putridalgicola</name>
    <dbReference type="NCBI Taxonomy" id="426703"/>
    <lineage>
        <taxon>Bacteria</taxon>
        <taxon>Bacillati</taxon>
        <taxon>Bacillota</taxon>
        <taxon>Bacilli</taxon>
        <taxon>Lactobacillales</taxon>
        <taxon>Carnobacteriaceae</taxon>
        <taxon>Alkalibacterium</taxon>
    </lineage>
</organism>
<dbReference type="OrthoDB" id="9793277at2"/>
<evidence type="ECO:0000313" key="11">
    <source>
        <dbReference type="Proteomes" id="UP000321425"/>
    </source>
</evidence>
<dbReference type="GO" id="GO:0012505">
    <property type="term" value="C:endomembrane system"/>
    <property type="evidence" value="ECO:0007669"/>
    <property type="project" value="UniProtKB-SubCell"/>
</dbReference>
<evidence type="ECO:0000259" key="7">
    <source>
        <dbReference type="Pfam" id="PF06803"/>
    </source>
</evidence>
<evidence type="ECO:0000256" key="3">
    <source>
        <dbReference type="ARBA" id="ARBA00022989"/>
    </source>
</evidence>
<dbReference type="STRING" id="426703.SAMN04488100_11825"/>